<dbReference type="PROSITE" id="PS50928">
    <property type="entry name" value="ABC_TM1"/>
    <property type="match status" value="1"/>
</dbReference>
<feature type="transmembrane region" description="Helical" evidence="7">
    <location>
        <begin position="242"/>
        <end position="263"/>
    </location>
</feature>
<evidence type="ECO:0000256" key="5">
    <source>
        <dbReference type="ARBA" id="ARBA00022989"/>
    </source>
</evidence>
<feature type="domain" description="ABC transmembrane type-1" evidence="8">
    <location>
        <begin position="74"/>
        <end position="263"/>
    </location>
</feature>
<dbReference type="SUPFAM" id="SSF161098">
    <property type="entry name" value="MetI-like"/>
    <property type="match status" value="1"/>
</dbReference>
<sequence>MKKVTLGQRIGSILLTIILFLIAFVVIVPFLWMFVSSFAPNSDIVAINGGLFPKPSTLENYVNIQNNFNFFRLFANSLFIAITKTVIIIYTSALLGFVFSKMRFFGRDFLFGVVMSTMMIPWAVTIIPQYEMMQQFGWMDSYKALIIPSMISGFGIFLFRQSISGISDELIEAAKLDGASDFRVFHSLILPLSHNTIAALAIFTFLWNWEDYLWPFLMITTDEKQLLAVGLKAFNGQYGTDYGGLFAATSLAIVPVIIVYLIFQKQFIAGIATGSTK</sequence>
<keyword evidence="5 7" id="KW-1133">Transmembrane helix</keyword>
<feature type="transmembrane region" description="Helical" evidence="7">
    <location>
        <begin position="184"/>
        <end position="207"/>
    </location>
</feature>
<feature type="transmembrane region" description="Helical" evidence="7">
    <location>
        <begin position="73"/>
        <end position="97"/>
    </location>
</feature>
<dbReference type="Gene3D" id="1.10.3720.10">
    <property type="entry name" value="MetI-like"/>
    <property type="match status" value="1"/>
</dbReference>
<reference evidence="10" key="1">
    <citation type="journal article" date="2019" name="Int. J. Syst. Evol. Microbiol.">
        <title>The Global Catalogue of Microorganisms (GCM) 10K type strain sequencing project: providing services to taxonomists for standard genome sequencing and annotation.</title>
        <authorList>
            <consortium name="The Broad Institute Genomics Platform"/>
            <consortium name="The Broad Institute Genome Sequencing Center for Infectious Disease"/>
            <person name="Wu L."/>
            <person name="Ma J."/>
        </authorList>
    </citation>
    <scope>NUCLEOTIDE SEQUENCE [LARGE SCALE GENOMIC DNA]</scope>
    <source>
        <strain evidence="10">CCM 8604</strain>
    </source>
</reference>
<keyword evidence="4 7" id="KW-0812">Transmembrane</keyword>
<dbReference type="InterPro" id="IPR000515">
    <property type="entry name" value="MetI-like"/>
</dbReference>
<dbReference type="PANTHER" id="PTHR43744">
    <property type="entry name" value="ABC TRANSPORTER PERMEASE PROTEIN MG189-RELATED-RELATED"/>
    <property type="match status" value="1"/>
</dbReference>
<keyword evidence="10" id="KW-1185">Reference proteome</keyword>
<organism evidence="9 10">
    <name type="scientific">Alloscardovia venturai</name>
    <dbReference type="NCBI Taxonomy" id="1769421"/>
    <lineage>
        <taxon>Bacteria</taxon>
        <taxon>Bacillati</taxon>
        <taxon>Actinomycetota</taxon>
        <taxon>Actinomycetes</taxon>
        <taxon>Bifidobacteriales</taxon>
        <taxon>Bifidobacteriaceae</taxon>
        <taxon>Alloscardovia</taxon>
    </lineage>
</organism>
<comment type="subcellular location">
    <subcellularLocation>
        <location evidence="1 7">Cell membrane</location>
        <topology evidence="1 7">Multi-pass membrane protein</topology>
    </subcellularLocation>
</comment>
<evidence type="ECO:0000256" key="1">
    <source>
        <dbReference type="ARBA" id="ARBA00004651"/>
    </source>
</evidence>
<feature type="transmembrane region" description="Helical" evidence="7">
    <location>
        <begin position="109"/>
        <end position="130"/>
    </location>
</feature>
<evidence type="ECO:0000313" key="9">
    <source>
        <dbReference type="EMBL" id="MFD0704208.1"/>
    </source>
</evidence>
<dbReference type="EMBL" id="JBHTHQ010000005">
    <property type="protein sequence ID" value="MFD0704208.1"/>
    <property type="molecule type" value="Genomic_DNA"/>
</dbReference>
<keyword evidence="6 7" id="KW-0472">Membrane</keyword>
<feature type="transmembrane region" description="Helical" evidence="7">
    <location>
        <begin position="142"/>
        <end position="163"/>
    </location>
</feature>
<proteinExistence type="inferred from homology"/>
<name>A0ABW2Y338_9BIFI</name>
<dbReference type="Proteomes" id="UP001597036">
    <property type="component" value="Unassembled WGS sequence"/>
</dbReference>
<evidence type="ECO:0000256" key="7">
    <source>
        <dbReference type="RuleBase" id="RU363032"/>
    </source>
</evidence>
<evidence type="ECO:0000256" key="4">
    <source>
        <dbReference type="ARBA" id="ARBA00022692"/>
    </source>
</evidence>
<dbReference type="CDD" id="cd06261">
    <property type="entry name" value="TM_PBP2"/>
    <property type="match status" value="1"/>
</dbReference>
<protein>
    <submittedName>
        <fullName evidence="9">Carbohydrate ABC transporter permease</fullName>
    </submittedName>
</protein>
<gene>
    <name evidence="9" type="ORF">ACFQY8_00345</name>
</gene>
<feature type="transmembrane region" description="Helical" evidence="7">
    <location>
        <begin position="12"/>
        <end position="35"/>
    </location>
</feature>
<evidence type="ECO:0000256" key="6">
    <source>
        <dbReference type="ARBA" id="ARBA00023136"/>
    </source>
</evidence>
<accession>A0ABW2Y338</accession>
<evidence type="ECO:0000259" key="8">
    <source>
        <dbReference type="PROSITE" id="PS50928"/>
    </source>
</evidence>
<comment type="similarity">
    <text evidence="7">Belongs to the binding-protein-dependent transport system permease family.</text>
</comment>
<evidence type="ECO:0000313" key="10">
    <source>
        <dbReference type="Proteomes" id="UP001597036"/>
    </source>
</evidence>
<keyword evidence="2 7" id="KW-0813">Transport</keyword>
<dbReference type="PANTHER" id="PTHR43744:SF12">
    <property type="entry name" value="ABC TRANSPORTER PERMEASE PROTEIN MG189-RELATED"/>
    <property type="match status" value="1"/>
</dbReference>
<evidence type="ECO:0000256" key="3">
    <source>
        <dbReference type="ARBA" id="ARBA00022475"/>
    </source>
</evidence>
<dbReference type="InterPro" id="IPR035906">
    <property type="entry name" value="MetI-like_sf"/>
</dbReference>
<evidence type="ECO:0000256" key="2">
    <source>
        <dbReference type="ARBA" id="ARBA00022448"/>
    </source>
</evidence>
<dbReference type="RefSeq" id="WP_377937526.1">
    <property type="nucleotide sequence ID" value="NZ_JBHTHQ010000005.1"/>
</dbReference>
<dbReference type="Pfam" id="PF00528">
    <property type="entry name" value="BPD_transp_1"/>
    <property type="match status" value="1"/>
</dbReference>
<comment type="caution">
    <text evidence="9">The sequence shown here is derived from an EMBL/GenBank/DDBJ whole genome shotgun (WGS) entry which is preliminary data.</text>
</comment>
<keyword evidence="3" id="KW-1003">Cell membrane</keyword>